<dbReference type="SUPFAM" id="SSF49493">
    <property type="entry name" value="HSP40/DnaJ peptide-binding domain"/>
    <property type="match status" value="2"/>
</dbReference>
<gene>
    <name evidence="3" type="ORF">EHO51_12855</name>
</gene>
<feature type="domain" description="J" evidence="2">
    <location>
        <begin position="3"/>
        <end position="68"/>
    </location>
</feature>
<organism evidence="3 4">
    <name type="scientific">Methylocystis rosea</name>
    <dbReference type="NCBI Taxonomy" id="173366"/>
    <lineage>
        <taxon>Bacteria</taxon>
        <taxon>Pseudomonadati</taxon>
        <taxon>Pseudomonadota</taxon>
        <taxon>Alphaproteobacteria</taxon>
        <taxon>Hyphomicrobiales</taxon>
        <taxon>Methylocystaceae</taxon>
        <taxon>Methylocystis</taxon>
    </lineage>
</organism>
<dbReference type="SMART" id="SM00271">
    <property type="entry name" value="DnaJ"/>
    <property type="match status" value="1"/>
</dbReference>
<dbReference type="InterPro" id="IPR002939">
    <property type="entry name" value="DnaJ_C"/>
</dbReference>
<dbReference type="EMBL" id="CP034086">
    <property type="protein sequence ID" value="AZG77547.1"/>
    <property type="molecule type" value="Genomic_DNA"/>
</dbReference>
<dbReference type="GO" id="GO:0051082">
    <property type="term" value="F:unfolded protein binding"/>
    <property type="evidence" value="ECO:0007669"/>
    <property type="project" value="InterPro"/>
</dbReference>
<dbReference type="KEGG" id="mros:EHO51_12855"/>
<dbReference type="InterPro" id="IPR001623">
    <property type="entry name" value="DnaJ_domain"/>
</dbReference>
<dbReference type="InterPro" id="IPR008971">
    <property type="entry name" value="HSP40/DnaJ_pept-bd"/>
</dbReference>
<dbReference type="RefSeq" id="WP_124739213.1">
    <property type="nucleotide sequence ID" value="NZ_CP034086.1"/>
</dbReference>
<protein>
    <submittedName>
        <fullName evidence="3">J domain-containing protein</fullName>
    </submittedName>
</protein>
<dbReference type="Gene3D" id="1.10.287.110">
    <property type="entry name" value="DnaJ domain"/>
    <property type="match status" value="1"/>
</dbReference>
<dbReference type="AlphaFoldDB" id="A0A3G8M720"/>
<dbReference type="Pfam" id="PF00226">
    <property type="entry name" value="DnaJ"/>
    <property type="match status" value="1"/>
</dbReference>
<proteinExistence type="predicted"/>
<dbReference type="SUPFAM" id="SSF46565">
    <property type="entry name" value="Chaperone J-domain"/>
    <property type="match status" value="1"/>
</dbReference>
<dbReference type="Proteomes" id="UP000273982">
    <property type="component" value="Chromosome"/>
</dbReference>
<dbReference type="PANTHER" id="PTHR43096:SF52">
    <property type="entry name" value="DNAJ HOMOLOG 1, MITOCHONDRIAL-RELATED"/>
    <property type="match status" value="1"/>
</dbReference>
<evidence type="ECO:0000313" key="3">
    <source>
        <dbReference type="EMBL" id="AZG77547.1"/>
    </source>
</evidence>
<dbReference type="CDD" id="cd10747">
    <property type="entry name" value="DnaJ_C"/>
    <property type="match status" value="1"/>
</dbReference>
<dbReference type="Pfam" id="PF01556">
    <property type="entry name" value="DnaJ_C"/>
    <property type="match status" value="1"/>
</dbReference>
<name>A0A3G8M720_9HYPH</name>
<dbReference type="PRINTS" id="PR00625">
    <property type="entry name" value="JDOMAIN"/>
</dbReference>
<dbReference type="CDD" id="cd06257">
    <property type="entry name" value="DnaJ"/>
    <property type="match status" value="1"/>
</dbReference>
<dbReference type="InterPro" id="IPR036869">
    <property type="entry name" value="J_dom_sf"/>
</dbReference>
<sequence length="332" mass="35200">MRDPYDVLGVSKSASHAEIKKAYRQLAKKFHPDRNKDDTKAKERFTEINSAYEIVGDETKKAQFDKGEIGPDGKPRYTGFEGFGAGAGAGPGGFTRGWRTGGAPGGGAPGGDQHFEFHFGNEAPGGGGRAGFDPSDLFADLFGAGGRRRAGPQPTRGDDVVATATVPLETVAHGGSARVILPSGRTLEVKIPAGIEDGKQIRLRGQGQPGSMGGEPGDALITVKVAPHPHFKLDGRDLRLELPVTVYEAALGGRVETPTLNGKVELSIPPHSNSGRVLRLRGKGLPASEGKIAGDLYVSLKIMLPETASSDLDARMREWRDAQPYDPRAKMS</sequence>
<dbReference type="FunFam" id="2.60.260.20:FF:000013">
    <property type="entry name" value="DnaJ subfamily B member 11"/>
    <property type="match status" value="1"/>
</dbReference>
<accession>A0A3G8M720</accession>
<evidence type="ECO:0000259" key="2">
    <source>
        <dbReference type="PROSITE" id="PS50076"/>
    </source>
</evidence>
<dbReference type="PANTHER" id="PTHR43096">
    <property type="entry name" value="DNAJ HOMOLOG 1, MITOCHONDRIAL-RELATED"/>
    <property type="match status" value="1"/>
</dbReference>
<keyword evidence="1" id="KW-0143">Chaperone</keyword>
<dbReference type="Gene3D" id="2.60.260.20">
    <property type="entry name" value="Urease metallochaperone UreE, N-terminal domain"/>
    <property type="match status" value="2"/>
</dbReference>
<evidence type="ECO:0000256" key="1">
    <source>
        <dbReference type="ARBA" id="ARBA00023186"/>
    </source>
</evidence>
<dbReference type="PROSITE" id="PS50076">
    <property type="entry name" value="DNAJ_2"/>
    <property type="match status" value="1"/>
</dbReference>
<dbReference type="GO" id="GO:0005737">
    <property type="term" value="C:cytoplasm"/>
    <property type="evidence" value="ECO:0007669"/>
    <property type="project" value="TreeGrafter"/>
</dbReference>
<evidence type="ECO:0000313" key="4">
    <source>
        <dbReference type="Proteomes" id="UP000273982"/>
    </source>
</evidence>
<reference evidence="3 4" key="1">
    <citation type="submission" date="2018-11" db="EMBL/GenBank/DDBJ databases">
        <title>Genome squencing of methanotrophic bacteria isolated from alkaline groundwater in Korea.</title>
        <authorList>
            <person name="Nguyen L.N."/>
        </authorList>
    </citation>
    <scope>NUCLEOTIDE SEQUENCE [LARGE SCALE GENOMIC DNA]</scope>
    <source>
        <strain evidence="3 4">GW6</strain>
    </source>
</reference>
<dbReference type="GO" id="GO:0042026">
    <property type="term" value="P:protein refolding"/>
    <property type="evidence" value="ECO:0007669"/>
    <property type="project" value="TreeGrafter"/>
</dbReference>